<feature type="domain" description="RRM" evidence="4">
    <location>
        <begin position="844"/>
        <end position="917"/>
    </location>
</feature>
<feature type="compositionally biased region" description="Basic and acidic residues" evidence="3">
    <location>
        <begin position="684"/>
        <end position="699"/>
    </location>
</feature>
<feature type="compositionally biased region" description="Polar residues" evidence="3">
    <location>
        <begin position="252"/>
        <end position="274"/>
    </location>
</feature>
<evidence type="ECO:0000256" key="2">
    <source>
        <dbReference type="ARBA" id="ARBA00022884"/>
    </source>
</evidence>
<sequence length="919" mass="102219">MSVIIRLKNLPITAGASDVRTFFSGLKIPDGAVHIIGGDEGDVFVGFASDEDARIAMTRDRSIIHGAEIRLLLSSKSEQNSVIAARRNGTYGSPEAPEEYVPPVPSQPPQPQQNWNTSPSGNPYAAKSGYEASYPPQNSAAPRTDFNNQNNYSSRGEISQNDLPPFKAKDQLDRDFGGFKNIFHQQGPPSNTNRFVPNLYSSKPPEALNIKPVTPQLLPSHIRQTSPERDFPIKGNKSDAFSGNHFQGAVNERQTGGDSWRDNSYNQTSRNSFKNDYKGGYNESYREDFKNDFNGEKPFNQLPPRNVQHPDSRMPIDSHIPPQTLRKTLMPNPSNSFQGGPHLLHTSPNESAGNRPFQSHPPAVMNPQQNGPPPFRTPAPMNNVNPTVTGGLNRIPHPFQGSTGGPSTAIPAFSQLSVVPPVNAPVVDKFYIELTRLPNDLLRPASLEAFIRPTTPLTLSSVKTVFGPGGIHMYTIIRLESIADYATMMRRNGEQGIKIQQSDKKAFDAAIDGVPIPGVTTSNVVEKKQENEDNKKGKRSRWETKSPQRSPRKSSPRRDQRDRSRSRSPPRRRRRSRSPRRREEHTDPTRWCIQITNVPFRMKEEELLEWFAEKVRPAKLVRTYYSDGNASDRWIAEFSSESLMRRSFSIRTLCSGRSLKLSYIDNDKADEILRIEDVYGEEKRHKNESARMQQEEAEKANPPSFFNAPSTITRGPIATNLNTFNGPMKHPNGMSAPIPNGLNGLSPNGLNRAPGNFNAPPMRGGFAPRGNGFPPPRGGMMVRGGSNGDPSFGQDPFRGGFRGGFRGRGGGRGGFQGNFRNEDIQPTRNEFIDLVKSIGPRGTVLSCFGFPNDVTLEDVVDFFSDYEPDRNSIRIRRTEDGVMTGECMLACFNPENARRASLDLNGQKLRNFSIAVRLL</sequence>
<dbReference type="GO" id="GO:0003723">
    <property type="term" value="F:RNA binding"/>
    <property type="evidence" value="ECO:0007669"/>
    <property type="project" value="UniProtKB-KW"/>
</dbReference>
<dbReference type="WBParaSite" id="Csp11.Scaffold629.g11648.t1">
    <property type="protein sequence ID" value="Csp11.Scaffold629.g11648.t1"/>
    <property type="gene ID" value="Csp11.Scaffold629.g11648"/>
</dbReference>
<feature type="domain" description="RRM" evidence="4">
    <location>
        <begin position="4"/>
        <end position="72"/>
    </location>
</feature>
<feature type="region of interest" description="Disordered" evidence="3">
    <location>
        <begin position="328"/>
        <end position="356"/>
    </location>
</feature>
<feature type="region of interest" description="Disordered" evidence="3">
    <location>
        <begin position="684"/>
        <end position="709"/>
    </location>
</feature>
<dbReference type="Gene3D" id="3.30.70.330">
    <property type="match status" value="3"/>
</dbReference>
<dbReference type="PANTHER" id="PTHR13976">
    <property type="entry name" value="HETEROGENEOUS NUCLEAR RIBONUCLEOPROTEIN-RELATED"/>
    <property type="match status" value="1"/>
</dbReference>
<feature type="compositionally biased region" description="Basic and acidic residues" evidence="3">
    <location>
        <begin position="556"/>
        <end position="565"/>
    </location>
</feature>
<dbReference type="SUPFAM" id="SSF54928">
    <property type="entry name" value="RNA-binding domain, RBD"/>
    <property type="match status" value="3"/>
</dbReference>
<evidence type="ECO:0000256" key="3">
    <source>
        <dbReference type="SAM" id="MobiDB-lite"/>
    </source>
</evidence>
<feature type="region of interest" description="Disordered" evidence="3">
    <location>
        <begin position="88"/>
        <end position="173"/>
    </location>
</feature>
<dbReference type="InterPro" id="IPR050666">
    <property type="entry name" value="ESRP"/>
</dbReference>
<keyword evidence="1" id="KW-0677">Repeat</keyword>
<feature type="compositionally biased region" description="Pro residues" evidence="3">
    <location>
        <begin position="100"/>
        <end position="111"/>
    </location>
</feature>
<evidence type="ECO:0000313" key="6">
    <source>
        <dbReference type="WBParaSite" id="Csp11.Scaffold629.g11648.t1"/>
    </source>
</evidence>
<dbReference type="eggNOG" id="KOG4307">
    <property type="taxonomic scope" value="Eukaryota"/>
</dbReference>
<dbReference type="InterPro" id="IPR000504">
    <property type="entry name" value="RRM_dom"/>
</dbReference>
<keyword evidence="5" id="KW-1185">Reference proteome</keyword>
<feature type="region of interest" description="Disordered" evidence="3">
    <location>
        <begin position="249"/>
        <end position="279"/>
    </location>
</feature>
<proteinExistence type="predicted"/>
<evidence type="ECO:0000256" key="1">
    <source>
        <dbReference type="ARBA" id="ARBA00022737"/>
    </source>
</evidence>
<feature type="compositionally biased region" description="Polar residues" evidence="3">
    <location>
        <begin position="135"/>
        <end position="162"/>
    </location>
</feature>
<name>A0A1I7TTK5_9PELO</name>
<dbReference type="InterPro" id="IPR012677">
    <property type="entry name" value="Nucleotide-bd_a/b_plait_sf"/>
</dbReference>
<dbReference type="AlphaFoldDB" id="A0A1I7TTK5"/>
<organism evidence="5 6">
    <name type="scientific">Caenorhabditis tropicalis</name>
    <dbReference type="NCBI Taxonomy" id="1561998"/>
    <lineage>
        <taxon>Eukaryota</taxon>
        <taxon>Metazoa</taxon>
        <taxon>Ecdysozoa</taxon>
        <taxon>Nematoda</taxon>
        <taxon>Chromadorea</taxon>
        <taxon>Rhabditida</taxon>
        <taxon>Rhabditina</taxon>
        <taxon>Rhabditomorpha</taxon>
        <taxon>Rhabditoidea</taxon>
        <taxon>Rhabditidae</taxon>
        <taxon>Peloderinae</taxon>
        <taxon>Caenorhabditis</taxon>
    </lineage>
</organism>
<dbReference type="InterPro" id="IPR035979">
    <property type="entry name" value="RBD_domain_sf"/>
</dbReference>
<keyword evidence="2" id="KW-0694">RNA-binding</keyword>
<feature type="compositionally biased region" description="Basic and acidic residues" evidence="3">
    <location>
        <begin position="525"/>
        <end position="546"/>
    </location>
</feature>
<dbReference type="CDD" id="cd12254">
    <property type="entry name" value="RRM_hnRNPH_ESRPs_RBM12_like"/>
    <property type="match status" value="1"/>
</dbReference>
<feature type="compositionally biased region" description="Basic residues" evidence="3">
    <location>
        <begin position="566"/>
        <end position="580"/>
    </location>
</feature>
<evidence type="ECO:0000259" key="4">
    <source>
        <dbReference type="SMART" id="SM00360"/>
    </source>
</evidence>
<protein>
    <submittedName>
        <fullName evidence="6">RRM domain-containing protein</fullName>
    </submittedName>
</protein>
<feature type="region of interest" description="Disordered" evidence="3">
    <location>
        <begin position="225"/>
        <end position="244"/>
    </location>
</feature>
<dbReference type="Proteomes" id="UP000095282">
    <property type="component" value="Unplaced"/>
</dbReference>
<dbReference type="CDD" id="cd12510">
    <property type="entry name" value="RRM1_RBM12_like"/>
    <property type="match status" value="1"/>
</dbReference>
<dbReference type="STRING" id="1561998.A0A1I7TTK5"/>
<feature type="region of interest" description="Disordered" evidence="3">
    <location>
        <begin position="518"/>
        <end position="588"/>
    </location>
</feature>
<reference evidence="6" key="1">
    <citation type="submission" date="2016-11" db="UniProtKB">
        <authorList>
            <consortium name="WormBaseParasite"/>
        </authorList>
    </citation>
    <scope>IDENTIFICATION</scope>
</reference>
<accession>A0A1I7TTK5</accession>
<evidence type="ECO:0000313" key="5">
    <source>
        <dbReference type="Proteomes" id="UP000095282"/>
    </source>
</evidence>
<feature type="domain" description="RRM" evidence="4">
    <location>
        <begin position="592"/>
        <end position="651"/>
    </location>
</feature>
<dbReference type="SMART" id="SM00360">
    <property type="entry name" value="RRM"/>
    <property type="match status" value="3"/>
</dbReference>
<dbReference type="Pfam" id="PF00076">
    <property type="entry name" value="RRM_1"/>
    <property type="match status" value="1"/>
</dbReference>
<feature type="region of interest" description="Disordered" evidence="3">
    <location>
        <begin position="294"/>
        <end position="313"/>
    </location>
</feature>